<evidence type="ECO:0000313" key="5">
    <source>
        <dbReference type="EMBL" id="EEF68979.1"/>
    </source>
</evidence>
<reference evidence="5 6" key="1">
    <citation type="submission" date="2008-12" db="EMBL/GenBank/DDBJ databases">
        <authorList>
            <person name="Fulton L."/>
            <person name="Clifton S."/>
            <person name="Fulton B."/>
            <person name="Xu J."/>
            <person name="Minx P."/>
            <person name="Pepin K.H."/>
            <person name="Johnson M."/>
            <person name="Bhonagiri V."/>
            <person name="Nash W.E."/>
            <person name="Mardis E.R."/>
            <person name="Wilson R.K."/>
        </authorList>
    </citation>
    <scope>NUCLEOTIDE SEQUENCE [LARGE SCALE GENOMIC DNA]</scope>
    <source>
        <strain evidence="5 6">DSM 12042</strain>
    </source>
</reference>
<proteinExistence type="predicted"/>
<dbReference type="SUPFAM" id="SSF64288">
    <property type="entry name" value="Chorismate lyase-like"/>
    <property type="match status" value="1"/>
</dbReference>
<dbReference type="InterPro" id="IPR011663">
    <property type="entry name" value="UTRA"/>
</dbReference>
<dbReference type="EMBL" id="ACCF01000054">
    <property type="protein sequence ID" value="EEF68979.1"/>
    <property type="molecule type" value="Genomic_DNA"/>
</dbReference>
<gene>
    <name evidence="5" type="ORF">HOLDEFILI_00947</name>
</gene>
<dbReference type="Proteomes" id="UP000005950">
    <property type="component" value="Unassembled WGS sequence"/>
</dbReference>
<dbReference type="OrthoDB" id="9815017at2"/>
<dbReference type="Gene3D" id="1.10.10.10">
    <property type="entry name" value="Winged helix-like DNA-binding domain superfamily/Winged helix DNA-binding domain"/>
    <property type="match status" value="1"/>
</dbReference>
<dbReference type="PROSITE" id="PS50949">
    <property type="entry name" value="HTH_GNTR"/>
    <property type="match status" value="1"/>
</dbReference>
<dbReference type="RefSeq" id="WP_006058157.1">
    <property type="nucleotide sequence ID" value="NZ_GG657553.1"/>
</dbReference>
<dbReference type="InterPro" id="IPR036388">
    <property type="entry name" value="WH-like_DNA-bd_sf"/>
</dbReference>
<dbReference type="SMART" id="SM00345">
    <property type="entry name" value="HTH_GNTR"/>
    <property type="match status" value="1"/>
</dbReference>
<dbReference type="InterPro" id="IPR050679">
    <property type="entry name" value="Bact_HTH_transcr_reg"/>
</dbReference>
<evidence type="ECO:0000256" key="1">
    <source>
        <dbReference type="ARBA" id="ARBA00023015"/>
    </source>
</evidence>
<dbReference type="InterPro" id="IPR028978">
    <property type="entry name" value="Chorismate_lyase_/UTRA_dom_sf"/>
</dbReference>
<dbReference type="InterPro" id="IPR036390">
    <property type="entry name" value="WH_DNA-bd_sf"/>
</dbReference>
<dbReference type="Pfam" id="PF00392">
    <property type="entry name" value="GntR"/>
    <property type="match status" value="1"/>
</dbReference>
<dbReference type="PANTHER" id="PTHR44846:SF1">
    <property type="entry name" value="MANNOSYL-D-GLYCERATE TRANSPORT_METABOLISM SYSTEM REPRESSOR MNGR-RELATED"/>
    <property type="match status" value="1"/>
</dbReference>
<dbReference type="SMART" id="SM00866">
    <property type="entry name" value="UTRA"/>
    <property type="match status" value="1"/>
</dbReference>
<dbReference type="HOGENOM" id="CLU_063236_5_0_9"/>
<dbReference type="AlphaFoldDB" id="B9Y566"/>
<evidence type="ECO:0000256" key="3">
    <source>
        <dbReference type="ARBA" id="ARBA00023163"/>
    </source>
</evidence>
<keyword evidence="2" id="KW-0238">DNA-binding</keyword>
<keyword evidence="1" id="KW-0805">Transcription regulation</keyword>
<keyword evidence="3" id="KW-0804">Transcription</keyword>
<dbReference type="InterPro" id="IPR000524">
    <property type="entry name" value="Tscrpt_reg_HTH_GntR"/>
</dbReference>
<dbReference type="GO" id="GO:0045892">
    <property type="term" value="P:negative regulation of DNA-templated transcription"/>
    <property type="evidence" value="ECO:0007669"/>
    <property type="project" value="TreeGrafter"/>
</dbReference>
<sequence>MTKDEKYKYKQIENYIYDGIRNSQFAVDSLLPTQEELCRQFDVSRTTVNRALNELVDCGIVEKIQGSGCYIRTPKLSKQSKQRIFMSSFSEEYAGMGYKVTTKLLFYTIKKIEEFKDPKLAKRLGAKPRDYVHYFERLRCGNQIPFALQYSYILVKEIPTLPISNLEKSFYAYVENELKLVMGDGESELSVILPSPTIAKLLAIPETEPVVKIAHVSCLKNGLIFEYVDTYSRYDKFTLLYTNKRDKE</sequence>
<evidence type="ECO:0000313" key="6">
    <source>
        <dbReference type="Proteomes" id="UP000005950"/>
    </source>
</evidence>
<dbReference type="GO" id="GO:0003700">
    <property type="term" value="F:DNA-binding transcription factor activity"/>
    <property type="evidence" value="ECO:0007669"/>
    <property type="project" value="InterPro"/>
</dbReference>
<dbReference type="PRINTS" id="PR00035">
    <property type="entry name" value="HTHGNTR"/>
</dbReference>
<dbReference type="eggNOG" id="COG2188">
    <property type="taxonomic scope" value="Bacteria"/>
</dbReference>
<feature type="domain" description="HTH gntR-type" evidence="4">
    <location>
        <begin position="6"/>
        <end position="74"/>
    </location>
</feature>
<dbReference type="PANTHER" id="PTHR44846">
    <property type="entry name" value="MANNOSYL-D-GLYCERATE TRANSPORT/METABOLISM SYSTEM REPRESSOR MNGR-RELATED"/>
    <property type="match status" value="1"/>
</dbReference>
<accession>B9Y566</accession>
<evidence type="ECO:0000259" key="4">
    <source>
        <dbReference type="PROSITE" id="PS50949"/>
    </source>
</evidence>
<dbReference type="CDD" id="cd07377">
    <property type="entry name" value="WHTH_GntR"/>
    <property type="match status" value="1"/>
</dbReference>
<dbReference type="Gene3D" id="3.40.1410.10">
    <property type="entry name" value="Chorismate lyase-like"/>
    <property type="match status" value="1"/>
</dbReference>
<dbReference type="GO" id="GO:0003677">
    <property type="term" value="F:DNA binding"/>
    <property type="evidence" value="ECO:0007669"/>
    <property type="project" value="UniProtKB-KW"/>
</dbReference>
<name>B9Y566_9FIRM</name>
<evidence type="ECO:0000256" key="2">
    <source>
        <dbReference type="ARBA" id="ARBA00023125"/>
    </source>
</evidence>
<comment type="caution">
    <text evidence="5">The sequence shown here is derived from an EMBL/GenBank/DDBJ whole genome shotgun (WGS) entry which is preliminary data.</text>
</comment>
<protein>
    <submittedName>
        <fullName evidence="5">UbiC transcription regulator-associated domain protein</fullName>
    </submittedName>
</protein>
<dbReference type="SUPFAM" id="SSF46785">
    <property type="entry name" value="Winged helix' DNA-binding domain"/>
    <property type="match status" value="1"/>
</dbReference>
<dbReference type="STRING" id="545696.HOLDEFILI_00947"/>
<organism evidence="5 6">
    <name type="scientific">Holdemania filiformis DSM 12042</name>
    <dbReference type="NCBI Taxonomy" id="545696"/>
    <lineage>
        <taxon>Bacteria</taxon>
        <taxon>Bacillati</taxon>
        <taxon>Bacillota</taxon>
        <taxon>Erysipelotrichia</taxon>
        <taxon>Erysipelotrichales</taxon>
        <taxon>Erysipelotrichaceae</taxon>
        <taxon>Holdemania</taxon>
    </lineage>
</organism>
<dbReference type="Pfam" id="PF07702">
    <property type="entry name" value="UTRA"/>
    <property type="match status" value="1"/>
</dbReference>
<reference evidence="5 6" key="2">
    <citation type="submission" date="2009-02" db="EMBL/GenBank/DDBJ databases">
        <title>Draft genome sequence of Holdemania filiformis DSM 12042.</title>
        <authorList>
            <person name="Sudarsanam P."/>
            <person name="Ley R."/>
            <person name="Guruge J."/>
            <person name="Turnbaugh P.J."/>
            <person name="Mahowald M."/>
            <person name="Liep D."/>
            <person name="Gordon J."/>
        </authorList>
    </citation>
    <scope>NUCLEOTIDE SEQUENCE [LARGE SCALE GENOMIC DNA]</scope>
    <source>
        <strain evidence="5 6">DSM 12042</strain>
    </source>
</reference>